<comment type="subcellular location">
    <subcellularLocation>
        <location evidence="1">Cell membrane</location>
    </subcellularLocation>
</comment>
<proteinExistence type="predicted"/>
<dbReference type="GO" id="GO:0044781">
    <property type="term" value="P:bacterial-type flagellum organization"/>
    <property type="evidence" value="ECO:0007669"/>
    <property type="project" value="InterPro"/>
</dbReference>
<dbReference type="Proteomes" id="UP000007460">
    <property type="component" value="Chromosome"/>
</dbReference>
<reference evidence="8 9" key="1">
    <citation type="journal article" date="2010" name="J. Bacteriol.">
        <title>Complete genome sequence of "Candidatus Puniceispirillum marinum" IMCC1322, a representative of the SAR116 clade in the Alphaproteobacteria.</title>
        <authorList>
            <person name="Oh H.M."/>
            <person name="Kwon K.K."/>
            <person name="Kang I."/>
            <person name="Kang S.G."/>
            <person name="Lee J.H."/>
            <person name="Kim S.J."/>
            <person name="Cho J.C."/>
        </authorList>
    </citation>
    <scope>NUCLEOTIDE SEQUENCE [LARGE SCALE GENOMIC DNA]</scope>
    <source>
        <strain evidence="8 9">IMCC1322</strain>
    </source>
</reference>
<organism evidence="8 9">
    <name type="scientific">Puniceispirillum marinum (strain IMCC1322)</name>
    <dbReference type="NCBI Taxonomy" id="488538"/>
    <lineage>
        <taxon>Bacteria</taxon>
        <taxon>Pseudomonadati</taxon>
        <taxon>Pseudomonadota</taxon>
        <taxon>Alphaproteobacteria</taxon>
        <taxon>Candidatus Puniceispirillales</taxon>
        <taxon>Candidatus Puniceispirillaceae</taxon>
        <taxon>Candidatus Puniceispirillum</taxon>
    </lineage>
</organism>
<name>D5BS19_PUNMI</name>
<evidence type="ECO:0000256" key="1">
    <source>
        <dbReference type="ARBA" id="ARBA00004236"/>
    </source>
</evidence>
<keyword evidence="3 7" id="KW-0812">Transmembrane</keyword>
<dbReference type="AlphaFoldDB" id="D5BS19"/>
<evidence type="ECO:0000256" key="7">
    <source>
        <dbReference type="SAM" id="Phobius"/>
    </source>
</evidence>
<evidence type="ECO:0000256" key="4">
    <source>
        <dbReference type="ARBA" id="ARBA00022989"/>
    </source>
</evidence>
<dbReference type="EMBL" id="CP001751">
    <property type="protein sequence ID" value="ADE39066.1"/>
    <property type="molecule type" value="Genomic_DNA"/>
</dbReference>
<evidence type="ECO:0000256" key="5">
    <source>
        <dbReference type="ARBA" id="ARBA00023136"/>
    </source>
</evidence>
<dbReference type="RefSeq" id="WP_013045695.1">
    <property type="nucleotide sequence ID" value="NC_014010.1"/>
</dbReference>
<evidence type="ECO:0000313" key="9">
    <source>
        <dbReference type="Proteomes" id="UP000007460"/>
    </source>
</evidence>
<accession>D5BS19</accession>
<keyword evidence="2" id="KW-1003">Cell membrane</keyword>
<evidence type="ECO:0000256" key="3">
    <source>
        <dbReference type="ARBA" id="ARBA00022692"/>
    </source>
</evidence>
<dbReference type="Pfam" id="PF04347">
    <property type="entry name" value="FliO"/>
    <property type="match status" value="1"/>
</dbReference>
<gene>
    <name evidence="8" type="ordered locus">SAR116_0823</name>
</gene>
<sequence>MTLTTITTEQGVITLAFLTLMLLLLIIVRRFRGGIRKRFQPEKRMHLIEEMSMTPHERLRLVDVAGTTFLIFTAKGQPSTMVQLDKNLAIAQPSQQKSVSPSAKPAQPSKPIPSIPTAKPASQTITAETLDAEENPISAAIKQARLRNPKLGLEE</sequence>
<dbReference type="HOGENOM" id="CLU_1694035_0_0_5"/>
<keyword evidence="9" id="KW-1185">Reference proteome</keyword>
<keyword evidence="4 7" id="KW-1133">Transmembrane helix</keyword>
<protein>
    <submittedName>
        <fullName evidence="8">Uncharacterized protein</fullName>
    </submittedName>
</protein>
<dbReference type="KEGG" id="apb:SAR116_0823"/>
<evidence type="ECO:0000313" key="8">
    <source>
        <dbReference type="EMBL" id="ADE39066.1"/>
    </source>
</evidence>
<evidence type="ECO:0000256" key="2">
    <source>
        <dbReference type="ARBA" id="ARBA00022475"/>
    </source>
</evidence>
<dbReference type="InterPro" id="IPR022781">
    <property type="entry name" value="Flagellar_biosynth_FliO"/>
</dbReference>
<keyword evidence="5 7" id="KW-0472">Membrane</keyword>
<dbReference type="GO" id="GO:0016020">
    <property type="term" value="C:membrane"/>
    <property type="evidence" value="ECO:0007669"/>
    <property type="project" value="InterPro"/>
</dbReference>
<evidence type="ECO:0000256" key="6">
    <source>
        <dbReference type="SAM" id="MobiDB-lite"/>
    </source>
</evidence>
<dbReference type="STRING" id="488538.SAR116_0823"/>
<feature type="region of interest" description="Disordered" evidence="6">
    <location>
        <begin position="92"/>
        <end position="124"/>
    </location>
</feature>
<feature type="transmembrane region" description="Helical" evidence="7">
    <location>
        <begin position="12"/>
        <end position="28"/>
    </location>
</feature>